<keyword evidence="2" id="KW-1185">Reference proteome</keyword>
<dbReference type="InterPro" id="IPR036192">
    <property type="entry name" value="Cell_div_ZapA-like_sf"/>
</dbReference>
<dbReference type="SUPFAM" id="SSF102829">
    <property type="entry name" value="Cell division protein ZapA-like"/>
    <property type="match status" value="1"/>
</dbReference>
<evidence type="ECO:0000313" key="2">
    <source>
        <dbReference type="Proteomes" id="UP001209681"/>
    </source>
</evidence>
<dbReference type="RefSeq" id="WP_265426019.1">
    <property type="nucleotide sequence ID" value="NZ_JAPFPW010000021.1"/>
</dbReference>
<dbReference type="GO" id="GO:0051301">
    <property type="term" value="P:cell division"/>
    <property type="evidence" value="ECO:0007669"/>
    <property type="project" value="UniProtKB-KW"/>
</dbReference>
<organism evidence="1 2">
    <name type="scientific">Desulfobotulus pelophilus</name>
    <dbReference type="NCBI Taxonomy" id="2823377"/>
    <lineage>
        <taxon>Bacteria</taxon>
        <taxon>Pseudomonadati</taxon>
        <taxon>Thermodesulfobacteriota</taxon>
        <taxon>Desulfobacteria</taxon>
        <taxon>Desulfobacterales</taxon>
        <taxon>Desulfobacteraceae</taxon>
        <taxon>Desulfobotulus</taxon>
    </lineage>
</organism>
<protein>
    <submittedName>
        <fullName evidence="1">Cell division protein ZapA</fullName>
    </submittedName>
</protein>
<dbReference type="EMBL" id="JAPFPW010000021">
    <property type="protein sequence ID" value="MCW7755103.1"/>
    <property type="molecule type" value="Genomic_DNA"/>
</dbReference>
<gene>
    <name evidence="1" type="ORF">OOT00_14030</name>
</gene>
<evidence type="ECO:0000313" key="1">
    <source>
        <dbReference type="EMBL" id="MCW7755103.1"/>
    </source>
</evidence>
<sequence length="102" mass="11175">MDTIVTIHMFGEVYKFKAEAGVADANEVAEFLMEELARVEKDLGAQAKTVTKTAKLLLATMNIANTYFNLKRQHVETVSELAERSDALLLALESVSVSPSAE</sequence>
<dbReference type="Pfam" id="PF05164">
    <property type="entry name" value="ZapA"/>
    <property type="match status" value="1"/>
</dbReference>
<reference evidence="1 2" key="1">
    <citation type="submission" date="2022-11" db="EMBL/GenBank/DDBJ databases">
        <title>Desulfobotulus tamanensis H1 sp. nov. - anaerobic, alkaliphilic, sulphate reducing bacterium isolated from terrestrial mud volcano.</title>
        <authorList>
            <person name="Frolova A."/>
            <person name="Merkel A.Y."/>
            <person name="Slobodkin A.I."/>
        </authorList>
    </citation>
    <scope>NUCLEOTIDE SEQUENCE [LARGE SCALE GENOMIC DNA]</scope>
    <source>
        <strain evidence="1 2">H1</strain>
    </source>
</reference>
<name>A0ABT3NCC7_9BACT</name>
<keyword evidence="1" id="KW-0132">Cell division</keyword>
<keyword evidence="1" id="KW-0131">Cell cycle</keyword>
<dbReference type="InterPro" id="IPR007838">
    <property type="entry name" value="Cell_div_ZapA-like"/>
</dbReference>
<accession>A0ABT3NCC7</accession>
<dbReference type="Proteomes" id="UP001209681">
    <property type="component" value="Unassembled WGS sequence"/>
</dbReference>
<proteinExistence type="predicted"/>
<comment type="caution">
    <text evidence="1">The sequence shown here is derived from an EMBL/GenBank/DDBJ whole genome shotgun (WGS) entry which is preliminary data.</text>
</comment>